<dbReference type="OrthoDB" id="5431120at2759"/>
<organism evidence="1 2">
    <name type="scientific">Choiromyces venosus 120613-1</name>
    <dbReference type="NCBI Taxonomy" id="1336337"/>
    <lineage>
        <taxon>Eukaryota</taxon>
        <taxon>Fungi</taxon>
        <taxon>Dikarya</taxon>
        <taxon>Ascomycota</taxon>
        <taxon>Pezizomycotina</taxon>
        <taxon>Pezizomycetes</taxon>
        <taxon>Pezizales</taxon>
        <taxon>Tuberaceae</taxon>
        <taxon>Choiromyces</taxon>
    </lineage>
</organism>
<name>A0A3N4IQZ0_9PEZI</name>
<dbReference type="AlphaFoldDB" id="A0A3N4IQZ0"/>
<proteinExistence type="predicted"/>
<evidence type="ECO:0000313" key="2">
    <source>
        <dbReference type="Proteomes" id="UP000276215"/>
    </source>
</evidence>
<sequence>MPQGLERFNSIHTFDTKQDLYDELWGKELDVIEESTFSILPSQHGFRPGYMVSLKEIGDEAFPDPEFAKGKKELVFKVLKVRSELPCGMYQLLTNVNPKTGIPARAMNLDYKIAGQPSSGA</sequence>
<reference evidence="1 2" key="1">
    <citation type="journal article" date="2018" name="Nat. Ecol. Evol.">
        <title>Pezizomycetes genomes reveal the molecular basis of ectomycorrhizal truffle lifestyle.</title>
        <authorList>
            <person name="Murat C."/>
            <person name="Payen T."/>
            <person name="Noel B."/>
            <person name="Kuo A."/>
            <person name="Morin E."/>
            <person name="Chen J."/>
            <person name="Kohler A."/>
            <person name="Krizsan K."/>
            <person name="Balestrini R."/>
            <person name="Da Silva C."/>
            <person name="Montanini B."/>
            <person name="Hainaut M."/>
            <person name="Levati E."/>
            <person name="Barry K.W."/>
            <person name="Belfiori B."/>
            <person name="Cichocki N."/>
            <person name="Clum A."/>
            <person name="Dockter R.B."/>
            <person name="Fauchery L."/>
            <person name="Guy J."/>
            <person name="Iotti M."/>
            <person name="Le Tacon F."/>
            <person name="Lindquist E.A."/>
            <person name="Lipzen A."/>
            <person name="Malagnac F."/>
            <person name="Mello A."/>
            <person name="Molinier V."/>
            <person name="Miyauchi S."/>
            <person name="Poulain J."/>
            <person name="Riccioni C."/>
            <person name="Rubini A."/>
            <person name="Sitrit Y."/>
            <person name="Splivallo R."/>
            <person name="Traeger S."/>
            <person name="Wang M."/>
            <person name="Zifcakova L."/>
            <person name="Wipf D."/>
            <person name="Zambonelli A."/>
            <person name="Paolocci F."/>
            <person name="Nowrousian M."/>
            <person name="Ottonello S."/>
            <person name="Baldrian P."/>
            <person name="Spatafora J.W."/>
            <person name="Henrissat B."/>
            <person name="Nagy L.G."/>
            <person name="Aury J.M."/>
            <person name="Wincker P."/>
            <person name="Grigoriev I.V."/>
            <person name="Bonfante P."/>
            <person name="Martin F.M."/>
        </authorList>
    </citation>
    <scope>NUCLEOTIDE SEQUENCE [LARGE SCALE GENOMIC DNA]</scope>
    <source>
        <strain evidence="1 2">120613-1</strain>
    </source>
</reference>
<gene>
    <name evidence="1" type="ORF">L873DRAFT_1796691</name>
</gene>
<accession>A0A3N4IQZ0</accession>
<dbReference type="Proteomes" id="UP000276215">
    <property type="component" value="Unassembled WGS sequence"/>
</dbReference>
<dbReference type="EMBL" id="ML121316">
    <property type="protein sequence ID" value="RPA88359.1"/>
    <property type="molecule type" value="Genomic_DNA"/>
</dbReference>
<keyword evidence="2" id="KW-1185">Reference proteome</keyword>
<protein>
    <submittedName>
        <fullName evidence="1">Uncharacterized protein</fullName>
    </submittedName>
</protein>
<evidence type="ECO:0000313" key="1">
    <source>
        <dbReference type="EMBL" id="RPA88359.1"/>
    </source>
</evidence>